<comment type="caution">
    <text evidence="6">The sequence shown here is derived from an EMBL/GenBank/DDBJ whole genome shotgun (WGS) entry which is preliminary data.</text>
</comment>
<dbReference type="InterPro" id="IPR003593">
    <property type="entry name" value="AAA+_ATPase"/>
</dbReference>
<evidence type="ECO:0000256" key="4">
    <source>
        <dbReference type="ARBA" id="ARBA00022967"/>
    </source>
</evidence>
<dbReference type="PROSITE" id="PS50893">
    <property type="entry name" value="ABC_TRANSPORTER_2"/>
    <property type="match status" value="1"/>
</dbReference>
<dbReference type="PANTHER" id="PTHR42794">
    <property type="entry name" value="HEMIN IMPORT ATP-BINDING PROTEIN HMUV"/>
    <property type="match status" value="1"/>
</dbReference>
<evidence type="ECO:0000256" key="3">
    <source>
        <dbReference type="ARBA" id="ARBA00022840"/>
    </source>
</evidence>
<dbReference type="InterPro" id="IPR027417">
    <property type="entry name" value="P-loop_NTPase"/>
</dbReference>
<evidence type="ECO:0000313" key="6">
    <source>
        <dbReference type="EMBL" id="MBY4797194.1"/>
    </source>
</evidence>
<feature type="domain" description="ABC transporter" evidence="5">
    <location>
        <begin position="2"/>
        <end position="238"/>
    </location>
</feature>
<evidence type="ECO:0000313" key="7">
    <source>
        <dbReference type="Proteomes" id="UP000700908"/>
    </source>
</evidence>
<proteinExistence type="predicted"/>
<dbReference type="PANTHER" id="PTHR42794:SF1">
    <property type="entry name" value="HEMIN IMPORT ATP-BINDING PROTEIN HMUV"/>
    <property type="match status" value="1"/>
</dbReference>
<dbReference type="CDD" id="cd03214">
    <property type="entry name" value="ABC_Iron-Siderophores_B12_Hemin"/>
    <property type="match status" value="1"/>
</dbReference>
<name>A0ABS7MIL2_9ACTN</name>
<keyword evidence="3 6" id="KW-0067">ATP-binding</keyword>
<dbReference type="RefSeq" id="WP_222198929.1">
    <property type="nucleotide sequence ID" value="NZ_JAIMFO010000004.1"/>
</dbReference>
<reference evidence="6 7" key="1">
    <citation type="submission" date="2021-08" db="EMBL/GenBank/DDBJ databases">
        <title>Collinsella faecalis sp. nov. isolated from swine faeces.</title>
        <authorList>
            <person name="Oh B.S."/>
            <person name="Lee J.H."/>
        </authorList>
    </citation>
    <scope>NUCLEOTIDE SEQUENCE [LARGE SCALE GENOMIC DNA]</scope>
    <source>
        <strain evidence="6 7">AGMB00827</strain>
    </source>
</reference>
<gene>
    <name evidence="6" type="ORF">K6V98_02285</name>
</gene>
<dbReference type="Gene3D" id="3.40.50.300">
    <property type="entry name" value="P-loop containing nucleotide triphosphate hydrolases"/>
    <property type="match status" value="1"/>
</dbReference>
<dbReference type="InterPro" id="IPR003439">
    <property type="entry name" value="ABC_transporter-like_ATP-bd"/>
</dbReference>
<dbReference type="Pfam" id="PF00005">
    <property type="entry name" value="ABC_tran"/>
    <property type="match status" value="1"/>
</dbReference>
<protein>
    <submittedName>
        <fullName evidence="6">ABC transporter ATP-binding protein</fullName>
    </submittedName>
</protein>
<accession>A0ABS7MIL2</accession>
<dbReference type="EMBL" id="JAIMFO010000004">
    <property type="protein sequence ID" value="MBY4797194.1"/>
    <property type="molecule type" value="Genomic_DNA"/>
</dbReference>
<keyword evidence="7" id="KW-1185">Reference proteome</keyword>
<dbReference type="GO" id="GO:0005524">
    <property type="term" value="F:ATP binding"/>
    <property type="evidence" value="ECO:0007669"/>
    <property type="project" value="UniProtKB-KW"/>
</dbReference>
<dbReference type="SUPFAM" id="SSF52540">
    <property type="entry name" value="P-loop containing nucleoside triphosphate hydrolases"/>
    <property type="match status" value="1"/>
</dbReference>
<dbReference type="Proteomes" id="UP000700908">
    <property type="component" value="Unassembled WGS sequence"/>
</dbReference>
<evidence type="ECO:0000256" key="2">
    <source>
        <dbReference type="ARBA" id="ARBA00022741"/>
    </source>
</evidence>
<sequence>MFEVDALSFSYGRESQRILDEISFSVRKNECVAVLGNNGAGKSTLLKCIDRIYPADEGMVRVDGQNLYDMSKRAMAQHIAYVPQTAATSGSMTVFDTVLLGRRPYITWDATTQDKEIAIDVIEKMGMSSFLLRNVSELSGGETQKVMLARALAQEPKILLLDEPTSNLDPCNQHEVLHLVRRIAKEHDTCVIIIIHDLNLAIRYCDKFLFLKDSGVYAFGGVETMTPEAIEQVYGICADIIEHKGMPVVVPYIG</sequence>
<evidence type="ECO:0000256" key="1">
    <source>
        <dbReference type="ARBA" id="ARBA00022448"/>
    </source>
</evidence>
<dbReference type="SMART" id="SM00382">
    <property type="entry name" value="AAA"/>
    <property type="match status" value="1"/>
</dbReference>
<keyword evidence="4" id="KW-1278">Translocase</keyword>
<organism evidence="6 7">
    <name type="scientific">Collinsella ureilytica</name>
    <dbReference type="NCBI Taxonomy" id="2869515"/>
    <lineage>
        <taxon>Bacteria</taxon>
        <taxon>Bacillati</taxon>
        <taxon>Actinomycetota</taxon>
        <taxon>Coriobacteriia</taxon>
        <taxon>Coriobacteriales</taxon>
        <taxon>Coriobacteriaceae</taxon>
        <taxon>Collinsella</taxon>
    </lineage>
</organism>
<keyword evidence="1" id="KW-0813">Transport</keyword>
<evidence type="ECO:0000259" key="5">
    <source>
        <dbReference type="PROSITE" id="PS50893"/>
    </source>
</evidence>
<keyword evidence="2" id="KW-0547">Nucleotide-binding</keyword>